<sequence>MNQIEQGNYPWRNWVASVTDGCQNSCPGCYRVLQNSLDPETSTRNMSLDNFKKVLDIFTSQKIQDQTVDFVGGEPLLNPNFREMVRVSLESGLSPWIYTNLRQVSKDPTLATYFKEMSDQYPGKLTIVGKLNVADLNNPEQRELQAKLIGSDDTGVNEMWEGLNILLKSGLPKGSIGIENLIRVNNIEYAPSVYELGIRMGFFADMELPTCPVTANRQGFQEWLKQKPTREQVITLTQKINEMNRKYGIQPFTPRPPHLTGRNSAGVGTGCISFKQGALLTETDGRLALCTSGLPLTDTNGKQLNILEDSLDTILNSPAVIRRRASTIQDNIEGPCGDCAAWNNCMAGCAALRESVIGNVFASYPLCVYGKWMDDAELTKNAFQVIKK</sequence>
<comment type="caution">
    <text evidence="5">The sequence shown here is derived from an EMBL/GenBank/DDBJ whole genome shotgun (WGS) entry which is preliminary data.</text>
</comment>
<keyword evidence="4" id="KW-0411">Iron-sulfur</keyword>
<protein>
    <recommendedName>
        <fullName evidence="7">Radical SAM core domain-containing protein</fullName>
    </recommendedName>
</protein>
<dbReference type="STRING" id="1798401.A2363_03525"/>
<evidence type="ECO:0000313" key="6">
    <source>
        <dbReference type="Proteomes" id="UP000176186"/>
    </source>
</evidence>
<dbReference type="EMBL" id="MFKE01000005">
    <property type="protein sequence ID" value="OGG35768.1"/>
    <property type="molecule type" value="Genomic_DNA"/>
</dbReference>
<name>A0A1F6BFX4_9BACT</name>
<dbReference type="PANTHER" id="PTHR11228:SF7">
    <property type="entry name" value="PQQA PEPTIDE CYCLASE"/>
    <property type="match status" value="1"/>
</dbReference>
<reference evidence="5 6" key="1">
    <citation type="journal article" date="2016" name="Nat. Commun.">
        <title>Thousands of microbial genomes shed light on interconnected biogeochemical processes in an aquifer system.</title>
        <authorList>
            <person name="Anantharaman K."/>
            <person name="Brown C.T."/>
            <person name="Hug L.A."/>
            <person name="Sharon I."/>
            <person name="Castelle C.J."/>
            <person name="Probst A.J."/>
            <person name="Thomas B.C."/>
            <person name="Singh A."/>
            <person name="Wilkins M.J."/>
            <person name="Karaoz U."/>
            <person name="Brodie E.L."/>
            <person name="Williams K.H."/>
            <person name="Hubbard S.S."/>
            <person name="Banfield J.F."/>
        </authorList>
    </citation>
    <scope>NUCLEOTIDE SEQUENCE [LARGE SCALE GENOMIC DNA]</scope>
</reference>
<dbReference type="CDD" id="cd01335">
    <property type="entry name" value="Radical_SAM"/>
    <property type="match status" value="1"/>
</dbReference>
<dbReference type="Proteomes" id="UP000176186">
    <property type="component" value="Unassembled WGS sequence"/>
</dbReference>
<dbReference type="InterPro" id="IPR050377">
    <property type="entry name" value="Radical_SAM_PqqE_MftC-like"/>
</dbReference>
<dbReference type="PANTHER" id="PTHR11228">
    <property type="entry name" value="RADICAL SAM DOMAIN PROTEIN"/>
    <property type="match status" value="1"/>
</dbReference>
<dbReference type="AlphaFoldDB" id="A0A1F6BFX4"/>
<evidence type="ECO:0008006" key="7">
    <source>
        <dbReference type="Google" id="ProtNLM"/>
    </source>
</evidence>
<proteinExistence type="predicted"/>
<gene>
    <name evidence="5" type="ORF">A2363_03525</name>
</gene>
<keyword evidence="2" id="KW-0479">Metal-binding</keyword>
<organism evidence="5 6">
    <name type="scientific">Candidatus Gottesmanbacteria bacterium RIFOXYB1_FULL_47_11</name>
    <dbReference type="NCBI Taxonomy" id="1798401"/>
    <lineage>
        <taxon>Bacteria</taxon>
        <taxon>Candidatus Gottesmaniibacteriota</taxon>
    </lineage>
</organism>
<evidence type="ECO:0000256" key="1">
    <source>
        <dbReference type="ARBA" id="ARBA00022691"/>
    </source>
</evidence>
<dbReference type="InterPro" id="IPR007197">
    <property type="entry name" value="rSAM"/>
</dbReference>
<dbReference type="GO" id="GO:0051536">
    <property type="term" value="F:iron-sulfur cluster binding"/>
    <property type="evidence" value="ECO:0007669"/>
    <property type="project" value="UniProtKB-KW"/>
</dbReference>
<dbReference type="GO" id="GO:0046872">
    <property type="term" value="F:metal ion binding"/>
    <property type="evidence" value="ECO:0007669"/>
    <property type="project" value="UniProtKB-KW"/>
</dbReference>
<dbReference type="SUPFAM" id="SSF102114">
    <property type="entry name" value="Radical SAM enzymes"/>
    <property type="match status" value="1"/>
</dbReference>
<dbReference type="Gene3D" id="3.20.20.70">
    <property type="entry name" value="Aldolase class I"/>
    <property type="match status" value="1"/>
</dbReference>
<keyword evidence="3" id="KW-0408">Iron</keyword>
<evidence type="ECO:0000256" key="3">
    <source>
        <dbReference type="ARBA" id="ARBA00023004"/>
    </source>
</evidence>
<evidence type="ECO:0000256" key="2">
    <source>
        <dbReference type="ARBA" id="ARBA00022723"/>
    </source>
</evidence>
<dbReference type="InterPro" id="IPR013785">
    <property type="entry name" value="Aldolase_TIM"/>
</dbReference>
<keyword evidence="1" id="KW-0949">S-adenosyl-L-methionine</keyword>
<evidence type="ECO:0000256" key="4">
    <source>
        <dbReference type="ARBA" id="ARBA00023014"/>
    </source>
</evidence>
<accession>A0A1F6BFX4</accession>
<dbReference type="GO" id="GO:0003824">
    <property type="term" value="F:catalytic activity"/>
    <property type="evidence" value="ECO:0007669"/>
    <property type="project" value="InterPro"/>
</dbReference>
<dbReference type="SFLD" id="SFLDS00029">
    <property type="entry name" value="Radical_SAM"/>
    <property type="match status" value="1"/>
</dbReference>
<dbReference type="Pfam" id="PF13353">
    <property type="entry name" value="Fer4_12"/>
    <property type="match status" value="1"/>
</dbReference>
<dbReference type="InterPro" id="IPR058240">
    <property type="entry name" value="rSAM_sf"/>
</dbReference>
<evidence type="ECO:0000313" key="5">
    <source>
        <dbReference type="EMBL" id="OGG35768.1"/>
    </source>
</evidence>